<dbReference type="SUPFAM" id="SSF158745">
    <property type="entry name" value="LanC-like"/>
    <property type="match status" value="1"/>
</dbReference>
<dbReference type="OrthoDB" id="10257263at2759"/>
<dbReference type="InterPro" id="IPR007822">
    <property type="entry name" value="LANC-like"/>
</dbReference>
<dbReference type="PRINTS" id="PR01951">
    <property type="entry name" value="LANCEUKARYTE"/>
</dbReference>
<dbReference type="GO" id="GO:0046872">
    <property type="term" value="F:metal ion binding"/>
    <property type="evidence" value="ECO:0007669"/>
    <property type="project" value="UniProtKB-KW"/>
</dbReference>
<proteinExistence type="inferred from homology"/>
<dbReference type="PANTHER" id="PTHR12736:SF21">
    <property type="entry name" value="LANC-LIKE PROTEIN 2"/>
    <property type="match status" value="1"/>
</dbReference>
<reference evidence="4" key="1">
    <citation type="submission" date="2025-08" db="UniProtKB">
        <authorList>
            <consortium name="RefSeq"/>
        </authorList>
    </citation>
    <scope>IDENTIFICATION</scope>
    <source>
        <strain evidence="4">Ishihara</strain>
        <tissue evidence="4">Whole body</tissue>
    </source>
</reference>
<protein>
    <submittedName>
        <fullName evidence="4">LanC-like protein 1 isoform X1</fullName>
    </submittedName>
</protein>
<dbReference type="GO" id="GO:0005975">
    <property type="term" value="P:carbohydrate metabolic process"/>
    <property type="evidence" value="ECO:0007669"/>
    <property type="project" value="InterPro"/>
</dbReference>
<keyword evidence="2" id="KW-0862">Zinc</keyword>
<dbReference type="InterPro" id="IPR020464">
    <property type="entry name" value="LanC-like_prot_euk"/>
</dbReference>
<keyword evidence="2" id="KW-0479">Metal-binding</keyword>
<feature type="binding site" evidence="2">
    <location>
        <position position="335"/>
    </location>
    <ligand>
        <name>Zn(2+)</name>
        <dbReference type="ChEBI" id="CHEBI:29105"/>
    </ligand>
</feature>
<evidence type="ECO:0000256" key="1">
    <source>
        <dbReference type="ARBA" id="ARBA00007179"/>
    </source>
</evidence>
<dbReference type="PANTHER" id="PTHR12736">
    <property type="entry name" value="LANC-LIKE PROTEIN"/>
    <property type="match status" value="1"/>
</dbReference>
<dbReference type="Gene3D" id="1.50.10.10">
    <property type="match status" value="1"/>
</dbReference>
<dbReference type="CDD" id="cd04794">
    <property type="entry name" value="euk_LANCL"/>
    <property type="match status" value="1"/>
</dbReference>
<evidence type="ECO:0000256" key="2">
    <source>
        <dbReference type="PIRSR" id="PIRSR607822-1"/>
    </source>
</evidence>
<dbReference type="PRINTS" id="PR01950">
    <property type="entry name" value="LANCSUPER"/>
</dbReference>
<dbReference type="SMART" id="SM01260">
    <property type="entry name" value="LANC_like"/>
    <property type="match status" value="1"/>
</dbReference>
<evidence type="ECO:0000313" key="3">
    <source>
        <dbReference type="Proteomes" id="UP000301870"/>
    </source>
</evidence>
<organism evidence="3 4">
    <name type="scientific">Spodoptera litura</name>
    <name type="common">Asian cotton leafworm</name>
    <dbReference type="NCBI Taxonomy" id="69820"/>
    <lineage>
        <taxon>Eukaryota</taxon>
        <taxon>Metazoa</taxon>
        <taxon>Ecdysozoa</taxon>
        <taxon>Arthropoda</taxon>
        <taxon>Hexapoda</taxon>
        <taxon>Insecta</taxon>
        <taxon>Pterygota</taxon>
        <taxon>Neoptera</taxon>
        <taxon>Endopterygota</taxon>
        <taxon>Lepidoptera</taxon>
        <taxon>Glossata</taxon>
        <taxon>Ditrysia</taxon>
        <taxon>Noctuoidea</taxon>
        <taxon>Noctuidae</taxon>
        <taxon>Amphipyrinae</taxon>
        <taxon>Spodoptera</taxon>
    </lineage>
</organism>
<feature type="binding site" evidence="2">
    <location>
        <position position="283"/>
    </location>
    <ligand>
        <name>Zn(2+)</name>
        <dbReference type="ChEBI" id="CHEBI:29105"/>
    </ligand>
</feature>
<dbReference type="Proteomes" id="UP000301870">
    <property type="component" value="Chromosome 14"/>
</dbReference>
<accession>A0A9J7E0S5</accession>
<name>A0A9J7E0S5_SPOLT</name>
<gene>
    <name evidence="4" type="primary">LOC111352032</name>
</gene>
<sequence length="412" mass="46613">MTPKGSFENQYEDYSAEVASNIINESRDGISEKFQTKLQKFKTEKLQYLKVEMARDIFHDGTVYTGSAGLALFYLMYSVRNDFNHEMLQAALDYIDIDKLKGRKISFLCGDAGPLAIAAVISYKLGAKHIEHKLPDYNTLALRLMSLISLINESPDELLYGKSGYLYALLFVNKHISVKEIIPANHIIKVIDSILMAGKCYSIATKSKSPLLWNWHDKVYFGAAHGMAGILYMLLQARSYINIKEIRNYIKPTLDWLMNQRFQSGNFPSSLGSTSGDKLVQWCHGAPGFVALCILAHHVKIRIVFDEEKYMKIAQQCGDVVWQRGLSTKGYSICHGVSGNAYAFLQLYQATMKPEYLHRACCFMEWCAVARLGTELHHPDRPASLFEGLIGRLYLAEEMSHVLEAKFPAFTL</sequence>
<dbReference type="AlphaFoldDB" id="A0A9J7E0S5"/>
<dbReference type="GO" id="GO:0005886">
    <property type="term" value="C:plasma membrane"/>
    <property type="evidence" value="ECO:0007669"/>
    <property type="project" value="TreeGrafter"/>
</dbReference>
<dbReference type="KEGG" id="sliu:111352032"/>
<dbReference type="GO" id="GO:0031179">
    <property type="term" value="P:peptide modification"/>
    <property type="evidence" value="ECO:0007669"/>
    <property type="project" value="InterPro"/>
</dbReference>
<dbReference type="GeneID" id="111352032"/>
<keyword evidence="3" id="KW-1185">Reference proteome</keyword>
<comment type="similarity">
    <text evidence="1">Belongs to the LanC-like protein family.</text>
</comment>
<feature type="binding site" evidence="2">
    <location>
        <position position="334"/>
    </location>
    <ligand>
        <name>Zn(2+)</name>
        <dbReference type="ChEBI" id="CHEBI:29105"/>
    </ligand>
</feature>
<dbReference type="RefSeq" id="XP_022820101.1">
    <property type="nucleotide sequence ID" value="XM_022964333.1"/>
</dbReference>
<evidence type="ECO:0000313" key="4">
    <source>
        <dbReference type="RefSeq" id="XP_022820101.1"/>
    </source>
</evidence>
<dbReference type="InterPro" id="IPR012341">
    <property type="entry name" value="6hp_glycosidase-like_sf"/>
</dbReference>
<dbReference type="Pfam" id="PF05147">
    <property type="entry name" value="LANC_like"/>
    <property type="match status" value="1"/>
</dbReference>